<name>A0ABU6V7J6_9FABA</name>
<accession>A0ABU6V7J6</accession>
<gene>
    <name evidence="1" type="ORF">PIB30_011278</name>
</gene>
<reference evidence="1 2" key="1">
    <citation type="journal article" date="2023" name="Plants (Basel)">
        <title>Bridging the Gap: Combining Genomics and Transcriptomics Approaches to Understand Stylosanthes scabra, an Orphan Legume from the Brazilian Caatinga.</title>
        <authorList>
            <person name="Ferreira-Neto J.R.C."/>
            <person name="da Silva M.D."/>
            <person name="Binneck E."/>
            <person name="de Melo N.F."/>
            <person name="da Silva R.H."/>
            <person name="de Melo A.L.T.M."/>
            <person name="Pandolfi V."/>
            <person name="Bustamante F.O."/>
            <person name="Brasileiro-Vidal A.C."/>
            <person name="Benko-Iseppon A.M."/>
        </authorList>
    </citation>
    <scope>NUCLEOTIDE SEQUENCE [LARGE SCALE GENOMIC DNA]</scope>
    <source>
        <tissue evidence="1">Leaves</tissue>
    </source>
</reference>
<evidence type="ECO:0000313" key="2">
    <source>
        <dbReference type="Proteomes" id="UP001341840"/>
    </source>
</evidence>
<organism evidence="1 2">
    <name type="scientific">Stylosanthes scabra</name>
    <dbReference type="NCBI Taxonomy" id="79078"/>
    <lineage>
        <taxon>Eukaryota</taxon>
        <taxon>Viridiplantae</taxon>
        <taxon>Streptophyta</taxon>
        <taxon>Embryophyta</taxon>
        <taxon>Tracheophyta</taxon>
        <taxon>Spermatophyta</taxon>
        <taxon>Magnoliopsida</taxon>
        <taxon>eudicotyledons</taxon>
        <taxon>Gunneridae</taxon>
        <taxon>Pentapetalae</taxon>
        <taxon>rosids</taxon>
        <taxon>fabids</taxon>
        <taxon>Fabales</taxon>
        <taxon>Fabaceae</taxon>
        <taxon>Papilionoideae</taxon>
        <taxon>50 kb inversion clade</taxon>
        <taxon>dalbergioids sensu lato</taxon>
        <taxon>Dalbergieae</taxon>
        <taxon>Pterocarpus clade</taxon>
        <taxon>Stylosanthes</taxon>
    </lineage>
</organism>
<dbReference type="EMBL" id="JASCZI010151062">
    <property type="protein sequence ID" value="MED6168388.1"/>
    <property type="molecule type" value="Genomic_DNA"/>
</dbReference>
<evidence type="ECO:0000313" key="1">
    <source>
        <dbReference type="EMBL" id="MED6168388.1"/>
    </source>
</evidence>
<sequence>MSYVRIEQEGSTIGRTPTLYVGVTRYMWGAKACNEAIADIESRDECTNVLSQNNSLAQVLEKEHSGIVRGVGPGLCLTKLVGSSSQQSSYGVQIEEYQKQIVELRAEAAEEKKKTLAMQNVMRFLIERLGMTCHLKLLHR</sequence>
<keyword evidence="2" id="KW-1185">Reference proteome</keyword>
<dbReference type="Proteomes" id="UP001341840">
    <property type="component" value="Unassembled WGS sequence"/>
</dbReference>
<comment type="caution">
    <text evidence="1">The sequence shown here is derived from an EMBL/GenBank/DDBJ whole genome shotgun (WGS) entry which is preliminary data.</text>
</comment>
<protein>
    <submittedName>
        <fullName evidence="1">Uncharacterized protein</fullName>
    </submittedName>
</protein>
<proteinExistence type="predicted"/>